<protein>
    <submittedName>
        <fullName evidence="2">Uncharacterized protein</fullName>
    </submittedName>
</protein>
<dbReference type="GO" id="GO:0003700">
    <property type="term" value="F:DNA-binding transcription factor activity"/>
    <property type="evidence" value="ECO:0007669"/>
    <property type="project" value="InterPro"/>
</dbReference>
<dbReference type="GeneID" id="66869242"/>
<name>A0A0L0QUJ8_VIRPA</name>
<dbReference type="InterPro" id="IPR009061">
    <property type="entry name" value="DNA-bd_dom_put_sf"/>
</dbReference>
<proteinExistence type="predicted"/>
<reference evidence="3" key="1">
    <citation type="submission" date="2015-07" db="EMBL/GenBank/DDBJ databases">
        <title>Fjat-10053 dsm26.</title>
        <authorList>
            <person name="Liu B."/>
            <person name="Wang J."/>
            <person name="Zhu Y."/>
            <person name="Liu G."/>
            <person name="Chen Q."/>
            <person name="Chen Z."/>
            <person name="Lan J."/>
            <person name="Che J."/>
            <person name="Ge C."/>
            <person name="Shi H."/>
            <person name="Pan Z."/>
            <person name="Liu X."/>
        </authorList>
    </citation>
    <scope>NUCLEOTIDE SEQUENCE [LARGE SCALE GENOMIC DNA]</scope>
    <source>
        <strain evidence="3">DSM 26</strain>
    </source>
</reference>
<dbReference type="OrthoDB" id="1894615at2"/>
<accession>A0A0L0QUJ8</accession>
<dbReference type="InterPro" id="IPR000551">
    <property type="entry name" value="MerR-type_HTH_dom"/>
</dbReference>
<evidence type="ECO:0000313" key="3">
    <source>
        <dbReference type="Proteomes" id="UP000036780"/>
    </source>
</evidence>
<keyword evidence="3" id="KW-1185">Reference proteome</keyword>
<dbReference type="PATRIC" id="fig|1473.5.peg.3247"/>
<dbReference type="PANTHER" id="PTHR30204">
    <property type="entry name" value="REDOX-CYCLING DRUG-SENSING TRANSCRIPTIONAL ACTIVATOR SOXR"/>
    <property type="match status" value="1"/>
</dbReference>
<dbReference type="EMBL" id="LGTO01000002">
    <property type="protein sequence ID" value="KNE22360.1"/>
    <property type="molecule type" value="Genomic_DNA"/>
</dbReference>
<dbReference type="RefSeq" id="WP_050349832.1">
    <property type="nucleotide sequence ID" value="NZ_BOSN01000003.1"/>
</dbReference>
<dbReference type="SMART" id="SM00422">
    <property type="entry name" value="HTH_MERR"/>
    <property type="match status" value="1"/>
</dbReference>
<gene>
    <name evidence="2" type="ORF">AFK71_01695</name>
</gene>
<evidence type="ECO:0000256" key="1">
    <source>
        <dbReference type="ARBA" id="ARBA00023125"/>
    </source>
</evidence>
<dbReference type="CDD" id="cd01106">
    <property type="entry name" value="HTH_TipAL-Mta"/>
    <property type="match status" value="1"/>
</dbReference>
<keyword evidence="1" id="KW-0238">DNA-binding</keyword>
<dbReference type="SUPFAM" id="SSF46955">
    <property type="entry name" value="Putative DNA-binding domain"/>
    <property type="match status" value="1"/>
</dbReference>
<dbReference type="GO" id="GO:0003677">
    <property type="term" value="F:DNA binding"/>
    <property type="evidence" value="ECO:0007669"/>
    <property type="project" value="UniProtKB-KW"/>
</dbReference>
<dbReference type="Pfam" id="PF13411">
    <property type="entry name" value="MerR_1"/>
    <property type="match status" value="1"/>
</dbReference>
<dbReference type="PANTHER" id="PTHR30204:SF96">
    <property type="entry name" value="CHROMOSOME-ANCHORING PROTEIN RACA"/>
    <property type="match status" value="1"/>
</dbReference>
<dbReference type="PROSITE" id="PS50937">
    <property type="entry name" value="HTH_MERR_2"/>
    <property type="match status" value="1"/>
</dbReference>
<evidence type="ECO:0000313" key="2">
    <source>
        <dbReference type="EMBL" id="KNE22360.1"/>
    </source>
</evidence>
<dbReference type="InterPro" id="IPR047057">
    <property type="entry name" value="MerR_fam"/>
</dbReference>
<dbReference type="Gene3D" id="1.10.1660.10">
    <property type="match status" value="1"/>
</dbReference>
<dbReference type="Proteomes" id="UP000036780">
    <property type="component" value="Unassembled WGS sequence"/>
</dbReference>
<organism evidence="2 3">
    <name type="scientific">Virgibacillus pantothenticus</name>
    <dbReference type="NCBI Taxonomy" id="1473"/>
    <lineage>
        <taxon>Bacteria</taxon>
        <taxon>Bacillati</taxon>
        <taxon>Bacillota</taxon>
        <taxon>Bacilli</taxon>
        <taxon>Bacillales</taxon>
        <taxon>Bacillaceae</taxon>
        <taxon>Virgibacillus</taxon>
    </lineage>
</organism>
<comment type="caution">
    <text evidence="2">The sequence shown here is derived from an EMBL/GenBank/DDBJ whole genome shotgun (WGS) entry which is preliminary data.</text>
</comment>
<sequence>MGKEYFTVKQFANMIGTTERTLQYYDRKGVLKPTSYTEHGHRLYTHADIFKAQKIVTLKYLGFSLKEIIEHLSENAGKNMQETLEQQKKLLEEKREHLDHVIRTISRVEKITENNEIGSDLLLTIIHATTTERHTEAWLAKHLSPTAVEQIFMRHLSEEDRLAIEREAMTYIQQLQQFYHQGFLPHHVEVQRTIEQLMEYTVNMLGDELLEQIGELELEGEALFHFSFMSLELEKFIGEAIDIYMEKAEALER</sequence>
<dbReference type="AlphaFoldDB" id="A0A0L0QUJ8"/>